<dbReference type="GeneID" id="20322558"/>
<reference evidence="1 2" key="1">
    <citation type="submission" date="2013-11" db="EMBL/GenBank/DDBJ databases">
        <title>Opisthorchis viverrini - life in the bile duct.</title>
        <authorList>
            <person name="Young N.D."/>
            <person name="Nagarajan N."/>
            <person name="Lin S.J."/>
            <person name="Korhonen P.K."/>
            <person name="Jex A.R."/>
            <person name="Hall R.S."/>
            <person name="Safavi-Hemami H."/>
            <person name="Kaewkong W."/>
            <person name="Bertrand D."/>
            <person name="Gao S."/>
            <person name="Seet Q."/>
            <person name="Wongkham S."/>
            <person name="Teh B.T."/>
            <person name="Wongkham C."/>
            <person name="Intapan P.M."/>
            <person name="Maleewong W."/>
            <person name="Yang X."/>
            <person name="Hu M."/>
            <person name="Wang Z."/>
            <person name="Hofmann A."/>
            <person name="Sternberg P.W."/>
            <person name="Tan P."/>
            <person name="Wang J."/>
            <person name="Gasser R.B."/>
        </authorList>
    </citation>
    <scope>NUCLEOTIDE SEQUENCE [LARGE SCALE GENOMIC DNA]</scope>
</reference>
<dbReference type="KEGG" id="ovi:T265_08379"/>
<proteinExistence type="predicted"/>
<dbReference type="AlphaFoldDB" id="A0A074ZKE8"/>
<dbReference type="EMBL" id="KL596833">
    <property type="protein sequence ID" value="KER23835.1"/>
    <property type="molecule type" value="Genomic_DNA"/>
</dbReference>
<dbReference type="RefSeq" id="XP_009172427.1">
    <property type="nucleotide sequence ID" value="XM_009174163.1"/>
</dbReference>
<dbReference type="STRING" id="6198.A0A074ZKE8"/>
<organism evidence="1 2">
    <name type="scientific">Opisthorchis viverrini</name>
    <name type="common">Southeast Asian liver fluke</name>
    <dbReference type="NCBI Taxonomy" id="6198"/>
    <lineage>
        <taxon>Eukaryota</taxon>
        <taxon>Metazoa</taxon>
        <taxon>Spiralia</taxon>
        <taxon>Lophotrochozoa</taxon>
        <taxon>Platyhelminthes</taxon>
        <taxon>Trematoda</taxon>
        <taxon>Digenea</taxon>
        <taxon>Opisthorchiida</taxon>
        <taxon>Opisthorchiata</taxon>
        <taxon>Opisthorchiidae</taxon>
        <taxon>Opisthorchis</taxon>
    </lineage>
</organism>
<evidence type="ECO:0000313" key="2">
    <source>
        <dbReference type="Proteomes" id="UP000054324"/>
    </source>
</evidence>
<dbReference type="CTD" id="20322558"/>
<keyword evidence="2" id="KW-1185">Reference proteome</keyword>
<dbReference type="Proteomes" id="UP000054324">
    <property type="component" value="Unassembled WGS sequence"/>
</dbReference>
<protein>
    <submittedName>
        <fullName evidence="1">Uncharacterized protein</fullName>
    </submittedName>
</protein>
<accession>A0A074ZKE8</accession>
<name>A0A074ZKE8_OPIVI</name>
<gene>
    <name evidence="1" type="ORF">T265_08379</name>
</gene>
<sequence>MLGGVCVPAVLTQANLRRKKAGTISAGQLGNRVRTNTFIVVNSMVGYQASFRFAALATSLTREPNESLLCTGYPVGTTRRWFSSPYINTHVTLLNAQPLTHCYAQLRTDDVTSIGDETFATKLPSSANKPTTIIITDDKKFHPESPTPCTTHRQSFHRPQVSMDMNIVCTTGDKVNRLLFQATDRGGIRDLFTRLNNDCLPTVAQVKYTEVNGVAF</sequence>
<evidence type="ECO:0000313" key="1">
    <source>
        <dbReference type="EMBL" id="KER23835.1"/>
    </source>
</evidence>